<organism evidence="3 4">
    <name type="scientific">Trichuris muris</name>
    <name type="common">Mouse whipworm</name>
    <dbReference type="NCBI Taxonomy" id="70415"/>
    <lineage>
        <taxon>Eukaryota</taxon>
        <taxon>Metazoa</taxon>
        <taxon>Ecdysozoa</taxon>
        <taxon>Nematoda</taxon>
        <taxon>Enoplea</taxon>
        <taxon>Dorylaimia</taxon>
        <taxon>Trichinellida</taxon>
        <taxon>Trichuridae</taxon>
        <taxon>Trichuris</taxon>
    </lineage>
</organism>
<feature type="domain" description="Transcription factor TFIIIC triple barrel" evidence="2">
    <location>
        <begin position="33"/>
        <end position="86"/>
    </location>
</feature>
<dbReference type="Gene3D" id="2.60.40.4370">
    <property type="match status" value="1"/>
</dbReference>
<dbReference type="AlphaFoldDB" id="A0A5S6Q644"/>
<protein>
    <submittedName>
        <fullName evidence="4">TFIIIC_sub6 domain-containing protein</fullName>
    </submittedName>
</protein>
<dbReference type="InterPro" id="IPR019481">
    <property type="entry name" value="TFIIIC_triple_barrel"/>
</dbReference>
<feature type="region of interest" description="Disordered" evidence="1">
    <location>
        <begin position="95"/>
        <end position="131"/>
    </location>
</feature>
<evidence type="ECO:0000313" key="4">
    <source>
        <dbReference type="WBParaSite" id="TMUE_1000002634.1"/>
    </source>
</evidence>
<dbReference type="Pfam" id="PF10419">
    <property type="entry name" value="TFIIIC_sub6"/>
    <property type="match status" value="1"/>
</dbReference>
<evidence type="ECO:0000259" key="2">
    <source>
        <dbReference type="Pfam" id="PF10419"/>
    </source>
</evidence>
<dbReference type="Proteomes" id="UP000046395">
    <property type="component" value="Unassembled WGS sequence"/>
</dbReference>
<reference evidence="4" key="1">
    <citation type="submission" date="2019-12" db="UniProtKB">
        <authorList>
            <consortium name="WormBaseParasite"/>
        </authorList>
    </citation>
    <scope>IDENTIFICATION</scope>
</reference>
<evidence type="ECO:0000256" key="1">
    <source>
        <dbReference type="SAM" id="MobiDB-lite"/>
    </source>
</evidence>
<proteinExistence type="predicted"/>
<accession>A0A5S6Q644</accession>
<keyword evidence="3" id="KW-1185">Reference proteome</keyword>
<dbReference type="WBParaSite" id="TMUE_1000002634.1">
    <property type="protein sequence ID" value="TMUE_1000002634.1"/>
    <property type="gene ID" value="WBGene00295325"/>
</dbReference>
<name>A0A5S6Q644_TRIMR</name>
<sequence length="131" mass="14782">MDKGESTSRGYEETVFIAELTGLFELDLIEEALKKNNYEFKELEDGRIVCKIGSQIFLGSWEEVLGTDVIIDTQEEKCVGTSIKRLICDRTILERKEEEEDDAMDTTFPVDSAPADDHNQPDDPNSDVDTS</sequence>
<evidence type="ECO:0000313" key="3">
    <source>
        <dbReference type="Proteomes" id="UP000046395"/>
    </source>
</evidence>